<organism evidence="2 3">
    <name type="scientific">Rotaria magnacalcarata</name>
    <dbReference type="NCBI Taxonomy" id="392030"/>
    <lineage>
        <taxon>Eukaryota</taxon>
        <taxon>Metazoa</taxon>
        <taxon>Spiralia</taxon>
        <taxon>Gnathifera</taxon>
        <taxon>Rotifera</taxon>
        <taxon>Eurotatoria</taxon>
        <taxon>Bdelloidea</taxon>
        <taxon>Philodinida</taxon>
        <taxon>Philodinidae</taxon>
        <taxon>Rotaria</taxon>
    </lineage>
</organism>
<proteinExistence type="predicted"/>
<protein>
    <submittedName>
        <fullName evidence="2">Uncharacterized protein</fullName>
    </submittedName>
</protein>
<dbReference type="SUPFAM" id="SSF53474">
    <property type="entry name" value="alpha/beta-Hydrolases"/>
    <property type="match status" value="1"/>
</dbReference>
<feature type="chain" id="PRO_5033019394" evidence="1">
    <location>
        <begin position="21"/>
        <end position="194"/>
    </location>
</feature>
<dbReference type="EMBL" id="CAJNOW010017052">
    <property type="protein sequence ID" value="CAF1654222.1"/>
    <property type="molecule type" value="Genomic_DNA"/>
</dbReference>
<dbReference type="Proteomes" id="UP000663834">
    <property type="component" value="Unassembled WGS sequence"/>
</dbReference>
<reference evidence="2" key="1">
    <citation type="submission" date="2021-02" db="EMBL/GenBank/DDBJ databases">
        <authorList>
            <person name="Nowell W R."/>
        </authorList>
    </citation>
    <scope>NUCLEOTIDE SEQUENCE</scope>
</reference>
<gene>
    <name evidence="2" type="ORF">KQP761_LOCUS30596</name>
</gene>
<accession>A0A816F3C9</accession>
<comment type="caution">
    <text evidence="2">The sequence shown here is derived from an EMBL/GenBank/DDBJ whole genome shotgun (WGS) entry which is preliminary data.</text>
</comment>
<sequence length="194" mass="21683">MKIIILFMFAIIFLLKYVNSIISFDTYALAKSDPYVWSICQGLPTEVQYYTMSCYILQVPLNYAQPNQSSISISMLRLSSPNPKNNSLFVLNGGPGESGVGLVAIIDQLIPVEYGITIIFPDYRRTNFSSPFGCDDKNSQIITIYSIEYLKNRWTIEGLNQFSTTSAVHDLAIQIEASQLIGRISISGVSYGTY</sequence>
<dbReference type="OrthoDB" id="425534at2759"/>
<dbReference type="InterPro" id="IPR029058">
    <property type="entry name" value="AB_hydrolase_fold"/>
</dbReference>
<feature type="signal peptide" evidence="1">
    <location>
        <begin position="1"/>
        <end position="20"/>
    </location>
</feature>
<keyword evidence="1" id="KW-0732">Signal</keyword>
<name>A0A816F3C9_9BILA</name>
<evidence type="ECO:0000256" key="1">
    <source>
        <dbReference type="SAM" id="SignalP"/>
    </source>
</evidence>
<evidence type="ECO:0000313" key="3">
    <source>
        <dbReference type="Proteomes" id="UP000663834"/>
    </source>
</evidence>
<dbReference type="AlphaFoldDB" id="A0A816F3C9"/>
<evidence type="ECO:0000313" key="2">
    <source>
        <dbReference type="EMBL" id="CAF1654222.1"/>
    </source>
</evidence>